<evidence type="ECO:0000313" key="1">
    <source>
        <dbReference type="EMBL" id="MDF9409122.1"/>
    </source>
</evidence>
<sequence length="159" mass="18866">MNIYVFDANVFMDLFGYYYESRFPTLWERFYHGVDIGQITSVREVKHEIDGHYKKDRRINQWARKNSKIFSIPSEEEMLFVQEIFKIEHFQAIISNKNRLEGKPVADPFIIAKAKIINGTVVTNEANRPNGVKIPNICEYFKVKCIDLEKFMEVENWSF</sequence>
<name>A0A9X4H6B3_9FIRM</name>
<dbReference type="Pfam" id="PF14367">
    <property type="entry name" value="DUF4411"/>
    <property type="match status" value="1"/>
</dbReference>
<dbReference type="AlphaFoldDB" id="A0A9X4H6B3"/>
<reference evidence="1" key="1">
    <citation type="submission" date="2022-02" db="EMBL/GenBank/DDBJ databases">
        <authorList>
            <person name="Leng L."/>
        </authorList>
    </citation>
    <scope>NUCLEOTIDE SEQUENCE</scope>
    <source>
        <strain evidence="1">JI</strain>
    </source>
</reference>
<dbReference type="Proteomes" id="UP001154312">
    <property type="component" value="Unassembled WGS sequence"/>
</dbReference>
<keyword evidence="2" id="KW-1185">Reference proteome</keyword>
<dbReference type="CDD" id="cd18711">
    <property type="entry name" value="PIN_VapC-like_DUF411"/>
    <property type="match status" value="1"/>
</dbReference>
<gene>
    <name evidence="1" type="ORF">L7E55_12270</name>
</gene>
<protein>
    <submittedName>
        <fullName evidence="1">DUF4411 family protein</fullName>
    </submittedName>
</protein>
<dbReference type="PIRSF" id="PIRSF008505">
    <property type="entry name" value="UCP008505"/>
    <property type="match status" value="1"/>
</dbReference>
<proteinExistence type="predicted"/>
<accession>A0A9X4H6B3</accession>
<organism evidence="1 2">
    <name type="scientific">Pelotomaculum isophthalicicum JI</name>
    <dbReference type="NCBI Taxonomy" id="947010"/>
    <lineage>
        <taxon>Bacteria</taxon>
        <taxon>Bacillati</taxon>
        <taxon>Bacillota</taxon>
        <taxon>Clostridia</taxon>
        <taxon>Eubacteriales</taxon>
        <taxon>Desulfotomaculaceae</taxon>
        <taxon>Pelotomaculum</taxon>
    </lineage>
</organism>
<comment type="caution">
    <text evidence="1">The sequence shown here is derived from an EMBL/GenBank/DDBJ whole genome shotgun (WGS) entry which is preliminary data.</text>
</comment>
<evidence type="ECO:0000313" key="2">
    <source>
        <dbReference type="Proteomes" id="UP001154312"/>
    </source>
</evidence>
<dbReference type="InterPro" id="IPR016541">
    <property type="entry name" value="UCP008505"/>
</dbReference>
<dbReference type="EMBL" id="JAKOAV010000024">
    <property type="protein sequence ID" value="MDF9409122.1"/>
    <property type="molecule type" value="Genomic_DNA"/>
</dbReference>
<dbReference type="RefSeq" id="WP_277444566.1">
    <property type="nucleotide sequence ID" value="NZ_JAKOAV010000024.1"/>
</dbReference>